<keyword evidence="1" id="KW-1133">Transmembrane helix</keyword>
<organism evidence="2 3">
    <name type="scientific">Glaciecola petra</name>
    <dbReference type="NCBI Taxonomy" id="3075602"/>
    <lineage>
        <taxon>Bacteria</taxon>
        <taxon>Pseudomonadati</taxon>
        <taxon>Pseudomonadota</taxon>
        <taxon>Gammaproteobacteria</taxon>
        <taxon>Alteromonadales</taxon>
        <taxon>Alteromonadaceae</taxon>
        <taxon>Glaciecola</taxon>
    </lineage>
</organism>
<evidence type="ECO:0008006" key="4">
    <source>
        <dbReference type="Google" id="ProtNLM"/>
    </source>
</evidence>
<evidence type="ECO:0000313" key="3">
    <source>
        <dbReference type="Proteomes" id="UP001253545"/>
    </source>
</evidence>
<reference evidence="2 3" key="1">
    <citation type="submission" date="2023-09" db="EMBL/GenBank/DDBJ databases">
        <authorList>
            <person name="Rey-Velasco X."/>
        </authorList>
    </citation>
    <scope>NUCLEOTIDE SEQUENCE [LARGE SCALE GENOMIC DNA]</scope>
    <source>
        <strain evidence="2 3">P117</strain>
    </source>
</reference>
<dbReference type="Proteomes" id="UP001253545">
    <property type="component" value="Unassembled WGS sequence"/>
</dbReference>
<dbReference type="EMBL" id="JAVRHX010000003">
    <property type="protein sequence ID" value="MDT0595474.1"/>
    <property type="molecule type" value="Genomic_DNA"/>
</dbReference>
<accession>A0ABU2ZV58</accession>
<sequence>MKKILNNPFFVAALAICALAYVGYMLVPLFLDDEITGDGYYVPEDIEDPMALSESTSDAVSRIDTQSIQIDWFTQPIRDPFTTFTAETLDFHNGDESHSSQESALTQVIEFPELSAIIINKNNRLAMFDRKIYSVGDNVKSFKIISIEPDYVEISGEVGSKRLMLKNQIGE</sequence>
<keyword evidence="1" id="KW-0812">Transmembrane</keyword>
<evidence type="ECO:0000256" key="1">
    <source>
        <dbReference type="SAM" id="Phobius"/>
    </source>
</evidence>
<protein>
    <recommendedName>
        <fullName evidence="4">Type II secretion system protein GspC N-terminal domain-containing protein</fullName>
    </recommendedName>
</protein>
<keyword evidence="3" id="KW-1185">Reference proteome</keyword>
<keyword evidence="1" id="KW-0472">Membrane</keyword>
<evidence type="ECO:0000313" key="2">
    <source>
        <dbReference type="EMBL" id="MDT0595474.1"/>
    </source>
</evidence>
<name>A0ABU2ZV58_9ALTE</name>
<proteinExistence type="predicted"/>
<dbReference type="RefSeq" id="WP_311368990.1">
    <property type="nucleotide sequence ID" value="NZ_JAVRHX010000003.1"/>
</dbReference>
<gene>
    <name evidence="2" type="ORF">RM552_11505</name>
</gene>
<feature type="transmembrane region" description="Helical" evidence="1">
    <location>
        <begin position="9"/>
        <end position="31"/>
    </location>
</feature>
<comment type="caution">
    <text evidence="2">The sequence shown here is derived from an EMBL/GenBank/DDBJ whole genome shotgun (WGS) entry which is preliminary data.</text>
</comment>